<dbReference type="Proteomes" id="UP001633002">
    <property type="component" value="Unassembled WGS sequence"/>
</dbReference>
<organism evidence="2 3">
    <name type="scientific">Riccia sorocarpa</name>
    <dbReference type="NCBI Taxonomy" id="122646"/>
    <lineage>
        <taxon>Eukaryota</taxon>
        <taxon>Viridiplantae</taxon>
        <taxon>Streptophyta</taxon>
        <taxon>Embryophyta</taxon>
        <taxon>Marchantiophyta</taxon>
        <taxon>Marchantiopsida</taxon>
        <taxon>Marchantiidae</taxon>
        <taxon>Marchantiales</taxon>
        <taxon>Ricciaceae</taxon>
        <taxon>Riccia</taxon>
    </lineage>
</organism>
<keyword evidence="3" id="KW-1185">Reference proteome</keyword>
<evidence type="ECO:0000256" key="1">
    <source>
        <dbReference type="SAM" id="MobiDB-lite"/>
    </source>
</evidence>
<dbReference type="AlphaFoldDB" id="A0ABD3ID12"/>
<gene>
    <name evidence="2" type="ORF">R1sor_019228</name>
</gene>
<proteinExistence type="predicted"/>
<protein>
    <submittedName>
        <fullName evidence="2">Uncharacterized protein</fullName>
    </submittedName>
</protein>
<comment type="caution">
    <text evidence="2">The sequence shown here is derived from an EMBL/GenBank/DDBJ whole genome shotgun (WGS) entry which is preliminary data.</text>
</comment>
<evidence type="ECO:0000313" key="2">
    <source>
        <dbReference type="EMBL" id="KAL3701206.1"/>
    </source>
</evidence>
<evidence type="ECO:0000313" key="3">
    <source>
        <dbReference type="Proteomes" id="UP001633002"/>
    </source>
</evidence>
<feature type="compositionally biased region" description="Polar residues" evidence="1">
    <location>
        <begin position="89"/>
        <end position="102"/>
    </location>
</feature>
<reference evidence="2 3" key="1">
    <citation type="submission" date="2024-09" db="EMBL/GenBank/DDBJ databases">
        <title>Chromosome-scale assembly of Riccia sorocarpa.</title>
        <authorList>
            <person name="Paukszto L."/>
        </authorList>
    </citation>
    <scope>NUCLEOTIDE SEQUENCE [LARGE SCALE GENOMIC DNA]</scope>
    <source>
        <strain evidence="2">LP-2024</strain>
        <tissue evidence="2">Aerial parts of the thallus</tissue>
    </source>
</reference>
<name>A0ABD3ID12_9MARC</name>
<feature type="compositionally biased region" description="Basic and acidic residues" evidence="1">
    <location>
        <begin position="79"/>
        <end position="88"/>
    </location>
</feature>
<dbReference type="EMBL" id="JBJQOH010000001">
    <property type="protein sequence ID" value="KAL3701206.1"/>
    <property type="molecule type" value="Genomic_DNA"/>
</dbReference>
<feature type="region of interest" description="Disordered" evidence="1">
    <location>
        <begin position="79"/>
        <end position="102"/>
    </location>
</feature>
<accession>A0ABD3ID12</accession>
<sequence>MNMEWKDGADGVWRIMGGKLEEAVEMTTVELKRRFPLLLSAAEERFAVYSAVVFLLGYMNCTRLPQVLEDAIKATWAEPRESSRDTKTIEQQNVNVVTSPEL</sequence>